<evidence type="ECO:0000256" key="6">
    <source>
        <dbReference type="ARBA" id="ARBA00023136"/>
    </source>
</evidence>
<dbReference type="GeneID" id="115033244"/>
<keyword evidence="2" id="KW-0716">Sensory transduction</keyword>
<reference evidence="10" key="2">
    <citation type="submission" date="2022-06" db="UniProtKB">
        <authorList>
            <consortium name="EnsemblMetazoa"/>
        </authorList>
    </citation>
    <scope>IDENTIFICATION</scope>
</reference>
<sequence>MDFRNEKNHFFNIKIAKLTALYQMLDPETIKFRGRNIYHIVTACVLVYMCLISMILLLSGVYYWTGNIPISMDYFWKSVSAFYIIYKTWIIIRNSNDIWNCLSITRYDFTSFSDRNRHILDRWRDRLTWFTTIYATMYFTAAVTYLAITLAFGENKSSVKSHDGSIGYYRQNVMNLYLIVSDETYNAHYYIFYFIEALFAAFIGLFFFIFDFLLVTLCFSMCCQMQIICSAFESVGHKSLRDQYSPIDLTVENIKISPKEHDLIYDELKKIIMDHQLVMK</sequence>
<evidence type="ECO:0000256" key="8">
    <source>
        <dbReference type="ARBA" id="ARBA00023224"/>
    </source>
</evidence>
<dbReference type="GO" id="GO:0004984">
    <property type="term" value="F:olfactory receptor activity"/>
    <property type="evidence" value="ECO:0007669"/>
    <property type="project" value="InterPro"/>
</dbReference>
<dbReference type="EnsemblMetazoa" id="XM_029485488.1">
    <property type="protein sequence ID" value="XP_029341348.1"/>
    <property type="gene ID" value="LOC115033244"/>
</dbReference>
<dbReference type="RefSeq" id="XP_029341348.1">
    <property type="nucleotide sequence ID" value="XM_029485488.1"/>
</dbReference>
<evidence type="ECO:0000256" key="3">
    <source>
        <dbReference type="ARBA" id="ARBA00022692"/>
    </source>
</evidence>
<keyword evidence="7" id="KW-0675">Receptor</keyword>
<comment type="subcellular location">
    <subcellularLocation>
        <location evidence="1">Membrane</location>
        <topology evidence="1">Multi-pass membrane protein</topology>
    </subcellularLocation>
</comment>
<evidence type="ECO:0000256" key="1">
    <source>
        <dbReference type="ARBA" id="ARBA00004141"/>
    </source>
</evidence>
<feature type="transmembrane region" description="Helical" evidence="9">
    <location>
        <begin position="127"/>
        <end position="152"/>
    </location>
</feature>
<evidence type="ECO:0000256" key="7">
    <source>
        <dbReference type="ARBA" id="ARBA00023170"/>
    </source>
</evidence>
<feature type="transmembrane region" description="Helical" evidence="9">
    <location>
        <begin position="190"/>
        <end position="215"/>
    </location>
</feature>
<dbReference type="Proteomes" id="UP000007819">
    <property type="component" value="Chromosome X"/>
</dbReference>
<keyword evidence="4" id="KW-0552">Olfaction</keyword>
<organism evidence="10 11">
    <name type="scientific">Acyrthosiphon pisum</name>
    <name type="common">Pea aphid</name>
    <dbReference type="NCBI Taxonomy" id="7029"/>
    <lineage>
        <taxon>Eukaryota</taxon>
        <taxon>Metazoa</taxon>
        <taxon>Ecdysozoa</taxon>
        <taxon>Arthropoda</taxon>
        <taxon>Hexapoda</taxon>
        <taxon>Insecta</taxon>
        <taxon>Pterygota</taxon>
        <taxon>Neoptera</taxon>
        <taxon>Paraneoptera</taxon>
        <taxon>Hemiptera</taxon>
        <taxon>Sternorrhyncha</taxon>
        <taxon>Aphidomorpha</taxon>
        <taxon>Aphidoidea</taxon>
        <taxon>Aphididae</taxon>
        <taxon>Macrosiphini</taxon>
        <taxon>Acyrthosiphon</taxon>
    </lineage>
</organism>
<evidence type="ECO:0000256" key="5">
    <source>
        <dbReference type="ARBA" id="ARBA00022989"/>
    </source>
</evidence>
<accession>A0A8R2JLA0</accession>
<feature type="transmembrane region" description="Helical" evidence="9">
    <location>
        <begin position="37"/>
        <end position="62"/>
    </location>
</feature>
<keyword evidence="11" id="KW-1185">Reference proteome</keyword>
<dbReference type="GO" id="GO:0005549">
    <property type="term" value="F:odorant binding"/>
    <property type="evidence" value="ECO:0007669"/>
    <property type="project" value="InterPro"/>
</dbReference>
<keyword evidence="3 9" id="KW-0812">Transmembrane</keyword>
<keyword evidence="8" id="KW-0807">Transducer</keyword>
<dbReference type="InterPro" id="IPR004117">
    <property type="entry name" value="7tm6_olfct_rcpt"/>
</dbReference>
<keyword evidence="6 9" id="KW-0472">Membrane</keyword>
<protein>
    <recommendedName>
        <fullName evidence="12">Odorant receptor</fullName>
    </recommendedName>
</protein>
<evidence type="ECO:0000256" key="4">
    <source>
        <dbReference type="ARBA" id="ARBA00022725"/>
    </source>
</evidence>
<name>A0A8R2JLA0_ACYPI</name>
<evidence type="ECO:0008006" key="12">
    <source>
        <dbReference type="Google" id="ProtNLM"/>
    </source>
</evidence>
<dbReference type="KEGG" id="api:115033244"/>
<dbReference type="Pfam" id="PF02949">
    <property type="entry name" value="7tm_6"/>
    <property type="match status" value="1"/>
</dbReference>
<keyword evidence="5 9" id="KW-1133">Transmembrane helix</keyword>
<evidence type="ECO:0000256" key="2">
    <source>
        <dbReference type="ARBA" id="ARBA00022606"/>
    </source>
</evidence>
<evidence type="ECO:0000256" key="9">
    <source>
        <dbReference type="SAM" id="Phobius"/>
    </source>
</evidence>
<dbReference type="OrthoDB" id="6622166at2759"/>
<dbReference type="GO" id="GO:0007165">
    <property type="term" value="P:signal transduction"/>
    <property type="evidence" value="ECO:0007669"/>
    <property type="project" value="UniProtKB-KW"/>
</dbReference>
<proteinExistence type="predicted"/>
<evidence type="ECO:0000313" key="11">
    <source>
        <dbReference type="Proteomes" id="UP000007819"/>
    </source>
</evidence>
<feature type="transmembrane region" description="Helical" evidence="9">
    <location>
        <begin position="74"/>
        <end position="92"/>
    </location>
</feature>
<dbReference type="AlphaFoldDB" id="A0A8R2JLA0"/>
<evidence type="ECO:0000313" key="10">
    <source>
        <dbReference type="EnsemblMetazoa" id="XP_029341348.1"/>
    </source>
</evidence>
<reference evidence="11" key="1">
    <citation type="submission" date="2010-06" db="EMBL/GenBank/DDBJ databases">
        <authorList>
            <person name="Jiang H."/>
            <person name="Abraham K."/>
            <person name="Ali S."/>
            <person name="Alsbrooks S.L."/>
            <person name="Anim B.N."/>
            <person name="Anosike U.S."/>
            <person name="Attaway T."/>
            <person name="Bandaranaike D.P."/>
            <person name="Battles P.K."/>
            <person name="Bell S.N."/>
            <person name="Bell A.V."/>
            <person name="Beltran B."/>
            <person name="Bickham C."/>
            <person name="Bustamante Y."/>
            <person name="Caleb T."/>
            <person name="Canada A."/>
            <person name="Cardenas V."/>
            <person name="Carter K."/>
            <person name="Chacko J."/>
            <person name="Chandrabose M.N."/>
            <person name="Chavez D."/>
            <person name="Chavez A."/>
            <person name="Chen L."/>
            <person name="Chu H.-S."/>
            <person name="Claassen K.J."/>
            <person name="Cockrell R."/>
            <person name="Collins M."/>
            <person name="Cooper J.A."/>
            <person name="Cree A."/>
            <person name="Curry S.M."/>
            <person name="Da Y."/>
            <person name="Dao M.D."/>
            <person name="Das B."/>
            <person name="Davila M.-L."/>
            <person name="Davy-Carroll L."/>
            <person name="Denson S."/>
            <person name="Dinh H."/>
            <person name="Ebong V.E."/>
            <person name="Edwards J.R."/>
            <person name="Egan A."/>
            <person name="El-Daye J."/>
            <person name="Escobedo L."/>
            <person name="Fernandez S."/>
            <person name="Fernando P.R."/>
            <person name="Flagg N."/>
            <person name="Forbes L.D."/>
            <person name="Fowler R.G."/>
            <person name="Fu Q."/>
            <person name="Gabisi R.A."/>
            <person name="Ganer J."/>
            <person name="Garbino Pronczuk A."/>
            <person name="Garcia R.M."/>
            <person name="Garner T."/>
            <person name="Garrett T.E."/>
            <person name="Gonzalez D.A."/>
            <person name="Hamid H."/>
            <person name="Hawkins E.S."/>
            <person name="Hirani K."/>
            <person name="Hogues M.E."/>
            <person name="Hollins B."/>
            <person name="Hsiao C.-H."/>
            <person name="Jabil R."/>
            <person name="James M.L."/>
            <person name="Jhangiani S.N."/>
            <person name="Johnson B."/>
            <person name="Johnson Q."/>
            <person name="Joshi V."/>
            <person name="Kalu J.B."/>
            <person name="Kam C."/>
            <person name="Kashfia A."/>
            <person name="Keebler J."/>
            <person name="Kisamo H."/>
            <person name="Kovar C.L."/>
            <person name="Lago L.A."/>
            <person name="Lai C.-Y."/>
            <person name="Laidlaw J."/>
            <person name="Lara F."/>
            <person name="Le T.-K."/>
            <person name="Lee S.L."/>
            <person name="Legall F.H."/>
            <person name="Lemon S.J."/>
            <person name="Lewis L.R."/>
            <person name="Li B."/>
            <person name="Liu Y."/>
            <person name="Liu Y.-S."/>
            <person name="Lopez J."/>
            <person name="Lozado R.J."/>
            <person name="Lu J."/>
            <person name="Madu R.C."/>
            <person name="Maheshwari M."/>
            <person name="Maheshwari R."/>
            <person name="Malloy K."/>
            <person name="Martinez E."/>
            <person name="Mathew T."/>
            <person name="Mercado I.C."/>
            <person name="Mercado C."/>
            <person name="Meyer B."/>
            <person name="Montgomery K."/>
            <person name="Morgan M.B."/>
            <person name="Munidasa M."/>
            <person name="Nazareth L.V."/>
            <person name="Nelson J."/>
            <person name="Ng B.M."/>
            <person name="Nguyen N.B."/>
            <person name="Nguyen P.Q."/>
            <person name="Nguyen T."/>
            <person name="Obregon M."/>
            <person name="Okwuonu G.O."/>
            <person name="Onwere C.G."/>
            <person name="Orozco G."/>
            <person name="Parra A."/>
            <person name="Patel S."/>
            <person name="Patil S."/>
            <person name="Perez A."/>
            <person name="Perez Y."/>
            <person name="Pham C."/>
            <person name="Primus E.L."/>
            <person name="Pu L.-L."/>
            <person name="Puazo M."/>
            <person name="Qin X."/>
            <person name="Quiroz J.B."/>
            <person name="Reese J."/>
            <person name="Richards S."/>
            <person name="Rives C.M."/>
            <person name="Robberts R."/>
            <person name="Ruiz S.J."/>
            <person name="Ruiz M.J."/>
            <person name="Santibanez J."/>
            <person name="Schneider B.W."/>
            <person name="Sisson I."/>
            <person name="Smith M."/>
            <person name="Sodergren E."/>
            <person name="Song X.-Z."/>
            <person name="Song B.B."/>
            <person name="Summersgill H."/>
            <person name="Thelus R."/>
            <person name="Thornton R.D."/>
            <person name="Trejos Z.Y."/>
            <person name="Usmani K."/>
            <person name="Vattathil S."/>
            <person name="Villasana D."/>
            <person name="Walker D.L."/>
            <person name="Wang S."/>
            <person name="Wang K."/>
            <person name="White C.S."/>
            <person name="Williams A.C."/>
            <person name="Williamson J."/>
            <person name="Wilson K."/>
            <person name="Woghiren I.O."/>
            <person name="Woodworth J.R."/>
            <person name="Worley K.C."/>
            <person name="Wright R.A."/>
            <person name="Wu W."/>
            <person name="Young L."/>
            <person name="Zhang L."/>
            <person name="Zhang J."/>
            <person name="Zhu Y."/>
            <person name="Muzny D.M."/>
            <person name="Weinstock G."/>
            <person name="Gibbs R.A."/>
        </authorList>
    </citation>
    <scope>NUCLEOTIDE SEQUENCE [LARGE SCALE GENOMIC DNA]</scope>
    <source>
        <strain evidence="11">LSR1</strain>
    </source>
</reference>
<dbReference type="GO" id="GO:0016020">
    <property type="term" value="C:membrane"/>
    <property type="evidence" value="ECO:0007669"/>
    <property type="project" value="UniProtKB-SubCell"/>
</dbReference>